<dbReference type="AlphaFoldDB" id="A0A401RM40"/>
<gene>
    <name evidence="1" type="ORF">chiPu_0018268</name>
</gene>
<accession>A0A401RM40</accession>
<dbReference type="EMBL" id="BEZZ01001520">
    <property type="protein sequence ID" value="GCC19208.1"/>
    <property type="molecule type" value="Genomic_DNA"/>
</dbReference>
<comment type="caution">
    <text evidence="1">The sequence shown here is derived from an EMBL/GenBank/DDBJ whole genome shotgun (WGS) entry which is preliminary data.</text>
</comment>
<dbReference type="OrthoDB" id="10071890at2759"/>
<evidence type="ECO:0000313" key="1">
    <source>
        <dbReference type="EMBL" id="GCC19208.1"/>
    </source>
</evidence>
<keyword evidence="2" id="KW-1185">Reference proteome</keyword>
<organism evidence="1 2">
    <name type="scientific">Chiloscyllium punctatum</name>
    <name type="common">Brownbanded bambooshark</name>
    <name type="synonym">Hemiscyllium punctatum</name>
    <dbReference type="NCBI Taxonomy" id="137246"/>
    <lineage>
        <taxon>Eukaryota</taxon>
        <taxon>Metazoa</taxon>
        <taxon>Chordata</taxon>
        <taxon>Craniata</taxon>
        <taxon>Vertebrata</taxon>
        <taxon>Chondrichthyes</taxon>
        <taxon>Elasmobranchii</taxon>
        <taxon>Galeomorphii</taxon>
        <taxon>Galeoidea</taxon>
        <taxon>Orectolobiformes</taxon>
        <taxon>Hemiscylliidae</taxon>
        <taxon>Chiloscyllium</taxon>
    </lineage>
</organism>
<evidence type="ECO:0000313" key="2">
    <source>
        <dbReference type="Proteomes" id="UP000287033"/>
    </source>
</evidence>
<sequence>MGPMRSGDWALCGLETEPGMVWRMGLYGLETGPGIVWKLCQGPPGDWAWCCVSTGPGDLWRLGRCSPFTRSGRVWRLGPVQPRNWSHCGLETEYCLARRLWSVQSGDLARHGLATEPGETWKEDSVVSGH</sequence>
<proteinExistence type="predicted"/>
<protein>
    <submittedName>
        <fullName evidence="1">Uncharacterized protein</fullName>
    </submittedName>
</protein>
<name>A0A401RM40_CHIPU</name>
<dbReference type="Proteomes" id="UP000287033">
    <property type="component" value="Unassembled WGS sequence"/>
</dbReference>
<reference evidence="1 2" key="1">
    <citation type="journal article" date="2018" name="Nat. Ecol. Evol.">
        <title>Shark genomes provide insights into elasmobranch evolution and the origin of vertebrates.</title>
        <authorList>
            <person name="Hara Y"/>
            <person name="Yamaguchi K"/>
            <person name="Onimaru K"/>
            <person name="Kadota M"/>
            <person name="Koyanagi M"/>
            <person name="Keeley SD"/>
            <person name="Tatsumi K"/>
            <person name="Tanaka K"/>
            <person name="Motone F"/>
            <person name="Kageyama Y"/>
            <person name="Nozu R"/>
            <person name="Adachi N"/>
            <person name="Nishimura O"/>
            <person name="Nakagawa R"/>
            <person name="Tanegashima C"/>
            <person name="Kiyatake I"/>
            <person name="Matsumoto R"/>
            <person name="Murakumo K"/>
            <person name="Nishida K"/>
            <person name="Terakita A"/>
            <person name="Kuratani S"/>
            <person name="Sato K"/>
            <person name="Hyodo S Kuraku.S."/>
        </authorList>
    </citation>
    <scope>NUCLEOTIDE SEQUENCE [LARGE SCALE GENOMIC DNA]</scope>
</reference>